<proteinExistence type="predicted"/>
<dbReference type="AlphaFoldDB" id="A0A9P4GQ16"/>
<name>A0A9P4GQ16_9PLEO</name>
<comment type="caution">
    <text evidence="2">The sequence shown here is derived from an EMBL/GenBank/DDBJ whole genome shotgun (WGS) entry which is preliminary data.</text>
</comment>
<dbReference type="EMBL" id="ML976615">
    <property type="protein sequence ID" value="KAF1849464.1"/>
    <property type="molecule type" value="Genomic_DNA"/>
</dbReference>
<dbReference type="Proteomes" id="UP000800039">
    <property type="component" value="Unassembled WGS sequence"/>
</dbReference>
<evidence type="ECO:0000313" key="3">
    <source>
        <dbReference type="Proteomes" id="UP000800039"/>
    </source>
</evidence>
<feature type="region of interest" description="Disordered" evidence="1">
    <location>
        <begin position="1"/>
        <end position="27"/>
    </location>
</feature>
<dbReference type="GeneID" id="63849030"/>
<keyword evidence="3" id="KW-1185">Reference proteome</keyword>
<accession>A0A9P4GQ16</accession>
<reference evidence="2" key="1">
    <citation type="submission" date="2020-01" db="EMBL/GenBank/DDBJ databases">
        <authorList>
            <consortium name="DOE Joint Genome Institute"/>
            <person name="Haridas S."/>
            <person name="Albert R."/>
            <person name="Binder M."/>
            <person name="Bloem J."/>
            <person name="Labutti K."/>
            <person name="Salamov A."/>
            <person name="Andreopoulos B."/>
            <person name="Baker S.E."/>
            <person name="Barry K."/>
            <person name="Bills G."/>
            <person name="Bluhm B.H."/>
            <person name="Cannon C."/>
            <person name="Castanera R."/>
            <person name="Culley D.E."/>
            <person name="Daum C."/>
            <person name="Ezra D."/>
            <person name="Gonzalez J.B."/>
            <person name="Henrissat B."/>
            <person name="Kuo A."/>
            <person name="Liang C."/>
            <person name="Lipzen A."/>
            <person name="Lutzoni F."/>
            <person name="Magnuson J."/>
            <person name="Mondo S."/>
            <person name="Nolan M."/>
            <person name="Ohm R."/>
            <person name="Pangilinan J."/>
            <person name="Park H.-J."/>
            <person name="Ramirez L."/>
            <person name="Alfaro M."/>
            <person name="Sun H."/>
            <person name="Tritt A."/>
            <person name="Yoshinaga Y."/>
            <person name="Zwiers L.-H."/>
            <person name="Turgeon B.G."/>
            <person name="Goodwin S.B."/>
            <person name="Spatafora J.W."/>
            <person name="Crous P.W."/>
            <person name="Grigoriev I.V."/>
        </authorList>
    </citation>
    <scope>NUCLEOTIDE SEQUENCE</scope>
    <source>
        <strain evidence="2">CBS 394.84</strain>
    </source>
</reference>
<gene>
    <name evidence="2" type="ORF">K460DRAFT_354308</name>
</gene>
<organism evidence="2 3">
    <name type="scientific">Cucurbitaria berberidis CBS 394.84</name>
    <dbReference type="NCBI Taxonomy" id="1168544"/>
    <lineage>
        <taxon>Eukaryota</taxon>
        <taxon>Fungi</taxon>
        <taxon>Dikarya</taxon>
        <taxon>Ascomycota</taxon>
        <taxon>Pezizomycotina</taxon>
        <taxon>Dothideomycetes</taxon>
        <taxon>Pleosporomycetidae</taxon>
        <taxon>Pleosporales</taxon>
        <taxon>Pleosporineae</taxon>
        <taxon>Cucurbitariaceae</taxon>
        <taxon>Cucurbitaria</taxon>
    </lineage>
</organism>
<evidence type="ECO:0000256" key="1">
    <source>
        <dbReference type="SAM" id="MobiDB-lite"/>
    </source>
</evidence>
<evidence type="ECO:0000313" key="2">
    <source>
        <dbReference type="EMBL" id="KAF1849464.1"/>
    </source>
</evidence>
<protein>
    <submittedName>
        <fullName evidence="2">Uncharacterized protein</fullName>
    </submittedName>
</protein>
<dbReference type="RefSeq" id="XP_040792027.1">
    <property type="nucleotide sequence ID" value="XM_040931778.1"/>
</dbReference>
<sequence>MMQLHTLGTSSHPWSSRGFRTPPASLSHRYSTRHVSSTAAATADRAFPSDDRGFIRSRVLQVQSAGENTIGGFAHGGCGTSLDMFVVGFGVVKAGTTSMLRRLRAVQLGRWPRCTSLELVHLRIHLRTGRRRVVMTGARCLSCTEDVSKPLHALDNYAMHYYVSVTQKGFVQALRCEVMDSVS</sequence>
<feature type="compositionally biased region" description="Polar residues" evidence="1">
    <location>
        <begin position="1"/>
        <end position="14"/>
    </location>
</feature>